<keyword evidence="1" id="KW-1133">Transmembrane helix</keyword>
<sequence length="92" mass="10002">MFSSKSLDELLAQKKVRLALTALCTYFAVMGVYQLLTGVNQVDWLRGGGNLLVWGGFAVSNAMKAYGRTQPGINIPINIGVVLVVASWIVRM</sequence>
<keyword evidence="3" id="KW-1185">Reference proteome</keyword>
<proteinExistence type="predicted"/>
<evidence type="ECO:0000313" key="2">
    <source>
        <dbReference type="EMBL" id="MBF8178150.1"/>
    </source>
</evidence>
<dbReference type="Proteomes" id="UP000657372">
    <property type="component" value="Unassembled WGS sequence"/>
</dbReference>
<evidence type="ECO:0000313" key="3">
    <source>
        <dbReference type="Proteomes" id="UP000657372"/>
    </source>
</evidence>
<keyword evidence="1" id="KW-0472">Membrane</keyword>
<keyword evidence="1" id="KW-0812">Transmembrane</keyword>
<feature type="transmembrane region" description="Helical" evidence="1">
    <location>
        <begin position="16"/>
        <end position="36"/>
    </location>
</feature>
<organism evidence="2 3">
    <name type="scientific">Herminiimonas contaminans</name>
    <dbReference type="NCBI Taxonomy" id="1111140"/>
    <lineage>
        <taxon>Bacteria</taxon>
        <taxon>Pseudomonadati</taxon>
        <taxon>Pseudomonadota</taxon>
        <taxon>Betaproteobacteria</taxon>
        <taxon>Burkholderiales</taxon>
        <taxon>Oxalobacteraceae</taxon>
        <taxon>Herminiimonas</taxon>
    </lineage>
</organism>
<comment type="caution">
    <text evidence="2">The sequence shown here is derived from an EMBL/GenBank/DDBJ whole genome shotgun (WGS) entry which is preliminary data.</text>
</comment>
<feature type="transmembrane region" description="Helical" evidence="1">
    <location>
        <begin position="73"/>
        <end position="90"/>
    </location>
</feature>
<gene>
    <name evidence="2" type="ORF">IXC47_10690</name>
</gene>
<protein>
    <submittedName>
        <fullName evidence="2">Uncharacterized protein</fullName>
    </submittedName>
</protein>
<dbReference type="EMBL" id="JADOEL010000007">
    <property type="protein sequence ID" value="MBF8178150.1"/>
    <property type="molecule type" value="Genomic_DNA"/>
</dbReference>
<accession>A0ABS0ETH3</accession>
<evidence type="ECO:0000256" key="1">
    <source>
        <dbReference type="SAM" id="Phobius"/>
    </source>
</evidence>
<reference evidence="2 3" key="1">
    <citation type="submission" date="2020-11" db="EMBL/GenBank/DDBJ databases">
        <title>WGS of Herminiimonas contaminans strain Marseille-Q4544 isolated from planarians Schmidtea mediterranea.</title>
        <authorList>
            <person name="Kangale L."/>
        </authorList>
    </citation>
    <scope>NUCLEOTIDE SEQUENCE [LARGE SCALE GENOMIC DNA]</scope>
    <source>
        <strain evidence="2 3">Marseille-Q4544</strain>
    </source>
</reference>
<dbReference type="RefSeq" id="WP_195875627.1">
    <property type="nucleotide sequence ID" value="NZ_JADOEL010000007.1"/>
</dbReference>
<name>A0ABS0ETH3_9BURK</name>